<proteinExistence type="predicted"/>
<dbReference type="AlphaFoldDB" id="A0A914VMA8"/>
<dbReference type="InterPro" id="IPR013087">
    <property type="entry name" value="Znf_C2H2_type"/>
</dbReference>
<feature type="region of interest" description="Disordered" evidence="1">
    <location>
        <begin position="1"/>
        <end position="22"/>
    </location>
</feature>
<accession>A0A914VMA8</accession>
<feature type="compositionally biased region" description="Basic and acidic residues" evidence="1">
    <location>
        <begin position="910"/>
        <end position="933"/>
    </location>
</feature>
<feature type="domain" description="C2H2-type" evidence="2">
    <location>
        <begin position="826"/>
        <end position="851"/>
    </location>
</feature>
<organism evidence="3 4">
    <name type="scientific">Plectus sambesii</name>
    <dbReference type="NCBI Taxonomy" id="2011161"/>
    <lineage>
        <taxon>Eukaryota</taxon>
        <taxon>Metazoa</taxon>
        <taxon>Ecdysozoa</taxon>
        <taxon>Nematoda</taxon>
        <taxon>Chromadorea</taxon>
        <taxon>Plectida</taxon>
        <taxon>Plectina</taxon>
        <taxon>Plectoidea</taxon>
        <taxon>Plectidae</taxon>
        <taxon>Plectus</taxon>
    </lineage>
</organism>
<dbReference type="PANTHER" id="PTHR45762">
    <property type="entry name" value="ZINC FINGER RNA-BINDING PROTEIN"/>
    <property type="match status" value="1"/>
</dbReference>
<evidence type="ECO:0000259" key="2">
    <source>
        <dbReference type="SMART" id="SM00355"/>
    </source>
</evidence>
<dbReference type="SMART" id="SM00355">
    <property type="entry name" value="ZnF_C2H2"/>
    <property type="match status" value="4"/>
</dbReference>
<dbReference type="WBParaSite" id="PSAMB.scaffold2153size24997.g16619.t1">
    <property type="protein sequence ID" value="PSAMB.scaffold2153size24997.g16619.t1"/>
    <property type="gene ID" value="PSAMB.scaffold2153size24997.g16619"/>
</dbReference>
<dbReference type="GO" id="GO:0003725">
    <property type="term" value="F:double-stranded RNA binding"/>
    <property type="evidence" value="ECO:0007669"/>
    <property type="project" value="TreeGrafter"/>
</dbReference>
<feature type="compositionally biased region" description="Low complexity" evidence="1">
    <location>
        <begin position="968"/>
        <end position="980"/>
    </location>
</feature>
<keyword evidence="3" id="KW-1185">Reference proteome</keyword>
<sequence length="1249" mass="140295">MSTTNGDTEMTPVSNDDQTPISGEIVVDRPDLWQTNKCIVCHAKYFSETAKRRHVETEAHKKRVMVHDFFLNEVSSFKPSESASSFIIEKISKCSDSFIGTECLHEFVFTDGVDPFWACSVCYCAGRWVDDVAAHLASTSHRMNYIEEYHPDRKPKGRTAKEIAIELKQATEAIVALQTTSIVPEVIELNMVPQNAASKLGLSMPTNDQSIEPVGTVPDSAPTIAHQTAAVGYKVCNRPLSGDEGRLLQCESCWEVIRVASVKQVEKEWEEHLASTRHVERAQLRQSFLFDKSSDLNEPSRLEDALKSESKNEWKFDTPTNAWLFQGQIVGLEYLIERVERRDKLTRAKRDVVCLLCLQEMPITPTSVVEAHMRSESHIVAYLHKELPTVIDDMLTASASSRRELIGAYLMTSKIGKSRIRVCSGIVKYAKDDVPPHSNQIAAQKPSSRKVKDDVIVQPCEFKVTTLDDGEQAIWCEACWQMLFVPAKSNDVGVQSCWQKHSRQQSHINMLKKRKLFDFDEEGFVDGISRLKPPPVEENGQETVKASTWKNEASVGLDFVIERHRPNKAVDVVCLLCAEVLPCKDEIIHRHVKSEQHAIQFLHSCNIPMLKLLEKHQSESARRRALLDFLKKTPPTSGAFRIYHPRLAAALRQWGSVPASSLAAALMPDQQRSVSLIVAKLIDDVCGPNDPPQMVPIKDALVKEGLTVLDIEEDDVLLWCNVCWQTIVVPLHDSPIDRVWCGHLRSAVHKKKKAQREQLHIDDRCFLKKEKSEVKVADVSTVAKSEKAHLRGKDRDQSHFIDRVVGLKYVIDRRSVDGASREKSDLFCLMCLKSIARRSVELTAHVRSVEHVLQYLHKHKPTAIRQLDKQPLKDAKLRSFVTSAVRPLSDDRASFIRVYDPLGVTNKQRSLSERPKDSRRQPKEEHKEKKAEASSKVSRASNRREDASSSKTSVSKCEEKRPKRTENPSKPSSSSKSISSVKTEVMSIRDNSSKCAEPTASAQSTATTTVTTKSQPRAIIPLDLVEKLLASTNEEIADSERPTALNAYIDATGGCLGVNLVYEVVCADDAYFKSYFCSVCSILETADQIIKHLLTDEHRLAFLSAFYKMHYKAVMKQSDAAKSGALKQYALQVEQIEGKHQVTRRLQYQLDSFTVSQVWPDYRSSTERATRIATSEVALQPPPPGIEDDVSIEPLFRLHISESEGDTPPPPDTHFTKATLRRSSSGKNTNLFVQLSIVCPFESCMGGMD</sequence>
<reference evidence="4" key="1">
    <citation type="submission" date="2022-11" db="UniProtKB">
        <authorList>
            <consortium name="WormBaseParasite"/>
        </authorList>
    </citation>
    <scope>IDENTIFICATION</scope>
</reference>
<feature type="domain" description="C2H2-type" evidence="2">
    <location>
        <begin position="36"/>
        <end position="60"/>
    </location>
</feature>
<dbReference type="Proteomes" id="UP000887566">
    <property type="component" value="Unplaced"/>
</dbReference>
<feature type="domain" description="C2H2-type" evidence="2">
    <location>
        <begin position="117"/>
        <end position="141"/>
    </location>
</feature>
<name>A0A914VMA8_9BILA</name>
<dbReference type="GO" id="GO:0003727">
    <property type="term" value="F:single-stranded RNA binding"/>
    <property type="evidence" value="ECO:0007669"/>
    <property type="project" value="TreeGrafter"/>
</dbReference>
<feature type="region of interest" description="Disordered" evidence="1">
    <location>
        <begin position="906"/>
        <end position="1009"/>
    </location>
</feature>
<dbReference type="PANTHER" id="PTHR45762:SF3">
    <property type="entry name" value="ZINC-FINGER PROTEIN AT 72D, ISOFORM B"/>
    <property type="match status" value="1"/>
</dbReference>
<feature type="compositionally biased region" description="Basic and acidic residues" evidence="1">
    <location>
        <begin position="956"/>
        <end position="967"/>
    </location>
</feature>
<feature type="domain" description="C2H2-type" evidence="2">
    <location>
        <begin position="1075"/>
        <end position="1098"/>
    </location>
</feature>
<feature type="compositionally biased region" description="Polar residues" evidence="1">
    <location>
        <begin position="1"/>
        <end position="21"/>
    </location>
</feature>
<evidence type="ECO:0000313" key="4">
    <source>
        <dbReference type="WBParaSite" id="PSAMB.scaffold2153size24997.g16619.t1"/>
    </source>
</evidence>
<protein>
    <submittedName>
        <fullName evidence="4">C2H2-type domain-containing protein</fullName>
    </submittedName>
</protein>
<feature type="compositionally biased region" description="Low complexity" evidence="1">
    <location>
        <begin position="999"/>
        <end position="1009"/>
    </location>
</feature>
<dbReference type="GO" id="GO:0071011">
    <property type="term" value="C:precatalytic spliceosome"/>
    <property type="evidence" value="ECO:0007669"/>
    <property type="project" value="TreeGrafter"/>
</dbReference>
<evidence type="ECO:0000256" key="1">
    <source>
        <dbReference type="SAM" id="MobiDB-lite"/>
    </source>
</evidence>
<evidence type="ECO:0000313" key="3">
    <source>
        <dbReference type="Proteomes" id="UP000887566"/>
    </source>
</evidence>